<dbReference type="AlphaFoldDB" id="A0A9X2SAU2"/>
<name>A0A9X2SAU2_9BACL</name>
<proteinExistence type="inferred from homology"/>
<dbReference type="PANTHER" id="PTHR10046">
    <property type="entry name" value="ATP DEPENDENT LON PROTEASE FAMILY MEMBER"/>
    <property type="match status" value="1"/>
</dbReference>
<dbReference type="RefSeq" id="WP_257446617.1">
    <property type="nucleotide sequence ID" value="NZ_JANIPJ010000009.1"/>
</dbReference>
<dbReference type="GO" id="GO:0030163">
    <property type="term" value="P:protein catabolic process"/>
    <property type="evidence" value="ECO:0007669"/>
    <property type="project" value="InterPro"/>
</dbReference>
<comment type="catalytic activity">
    <reaction evidence="1">
        <text>Hydrolysis of proteins in presence of ATP.</text>
        <dbReference type="EC" id="3.4.21.53"/>
    </reaction>
</comment>
<comment type="caution">
    <text evidence="4">The sequence shown here is derived from an EMBL/GenBank/DDBJ whole genome shotgun (WGS) entry which is preliminary data.</text>
</comment>
<dbReference type="PROSITE" id="PS51786">
    <property type="entry name" value="LON_PROTEOLYTIC"/>
    <property type="match status" value="1"/>
</dbReference>
<feature type="domain" description="Lon proteolytic" evidence="3">
    <location>
        <begin position="250"/>
        <end position="354"/>
    </location>
</feature>
<dbReference type="GO" id="GO:0006508">
    <property type="term" value="P:proteolysis"/>
    <property type="evidence" value="ECO:0007669"/>
    <property type="project" value="UniProtKB-KW"/>
</dbReference>
<dbReference type="Pfam" id="PF05362">
    <property type="entry name" value="Lon_C"/>
    <property type="match status" value="1"/>
</dbReference>
<dbReference type="InterPro" id="IPR008269">
    <property type="entry name" value="Lon_proteolytic"/>
</dbReference>
<organism evidence="4 5">
    <name type="scientific">Paenibacillus soyae</name>
    <dbReference type="NCBI Taxonomy" id="2969249"/>
    <lineage>
        <taxon>Bacteria</taxon>
        <taxon>Bacillati</taxon>
        <taxon>Bacillota</taxon>
        <taxon>Bacilli</taxon>
        <taxon>Bacillales</taxon>
        <taxon>Paenibacillaceae</taxon>
        <taxon>Paenibacillus</taxon>
    </lineage>
</organism>
<dbReference type="InterPro" id="IPR027065">
    <property type="entry name" value="Lon_Prtase"/>
</dbReference>
<feature type="active site" evidence="1">
    <location>
        <position position="303"/>
    </location>
</feature>
<dbReference type="InterPro" id="IPR014721">
    <property type="entry name" value="Ribsml_uS5_D2-typ_fold_subgr"/>
</dbReference>
<dbReference type="GO" id="GO:0004176">
    <property type="term" value="F:ATP-dependent peptidase activity"/>
    <property type="evidence" value="ECO:0007669"/>
    <property type="project" value="UniProtKB-UniRule"/>
</dbReference>
<feature type="active site" evidence="1">
    <location>
        <position position="258"/>
    </location>
</feature>
<comment type="similarity">
    <text evidence="1">Belongs to the peptidase S16 family.</text>
</comment>
<keyword evidence="1" id="KW-0378">Hydrolase</keyword>
<reference evidence="4" key="1">
    <citation type="submission" date="2022-08" db="EMBL/GenBank/DDBJ databases">
        <title>The genomic sequence of strain Paenibacillus sp. SCIV0701.</title>
        <authorList>
            <person name="Zhao H."/>
        </authorList>
    </citation>
    <scope>NUCLEOTIDE SEQUENCE</scope>
    <source>
        <strain evidence="4">SCIV0701</strain>
    </source>
</reference>
<evidence type="ECO:0000259" key="3">
    <source>
        <dbReference type="PROSITE" id="PS51786"/>
    </source>
</evidence>
<evidence type="ECO:0000313" key="5">
    <source>
        <dbReference type="Proteomes" id="UP001141950"/>
    </source>
</evidence>
<keyword evidence="5" id="KW-1185">Reference proteome</keyword>
<dbReference type="GO" id="GO:0005524">
    <property type="term" value="F:ATP binding"/>
    <property type="evidence" value="ECO:0007669"/>
    <property type="project" value="InterPro"/>
</dbReference>
<keyword evidence="2" id="KW-0812">Transmembrane</keyword>
<keyword evidence="2" id="KW-1133">Transmembrane helix</keyword>
<dbReference type="InterPro" id="IPR020568">
    <property type="entry name" value="Ribosomal_Su5_D2-typ_SF"/>
</dbReference>
<evidence type="ECO:0000313" key="4">
    <source>
        <dbReference type="EMBL" id="MCR2804968.1"/>
    </source>
</evidence>
<dbReference type="Gene3D" id="3.30.230.10">
    <property type="match status" value="1"/>
</dbReference>
<keyword evidence="1" id="KW-0645">Protease</keyword>
<dbReference type="EMBL" id="JANIPJ010000009">
    <property type="protein sequence ID" value="MCR2804968.1"/>
    <property type="molecule type" value="Genomic_DNA"/>
</dbReference>
<feature type="transmembrane region" description="Helical" evidence="2">
    <location>
        <begin position="12"/>
        <end position="35"/>
    </location>
</feature>
<dbReference type="Proteomes" id="UP001141950">
    <property type="component" value="Unassembled WGS sequence"/>
</dbReference>
<gene>
    <name evidence="4" type="ORF">NQZ67_13875</name>
</gene>
<evidence type="ECO:0000256" key="2">
    <source>
        <dbReference type="SAM" id="Phobius"/>
    </source>
</evidence>
<accession>A0A9X2SAU2</accession>
<dbReference type="SUPFAM" id="SSF54211">
    <property type="entry name" value="Ribosomal protein S5 domain 2-like"/>
    <property type="match status" value="1"/>
</dbReference>
<keyword evidence="2" id="KW-0472">Membrane</keyword>
<dbReference type="EC" id="3.4.21.53" evidence="1"/>
<evidence type="ECO:0000256" key="1">
    <source>
        <dbReference type="PROSITE-ProRule" id="PRU01122"/>
    </source>
</evidence>
<sequence>MHKGISAARRIVLSASATALVMWGLLYAPTPYLVYEPGIAVPVEPMIESVSDETDERGELLLTAVKLTAPNMWSVLKAMVDSDRDIYMKSDVFGQYSKEQYSERLTVIMEGSQNDAVEAAYRYADVPYEVRTEAIIVTDVILIADRPAGKLRAGDKLIGLRGGAKFESVEDAASQVAEAMRGLQSGAVKSLVVEAERNGSRIDVELTSGRAMDGAGGQKARQLAELLGVKGFTELRSVQAVDERQALRISAGEIGGPSAGLVFALGAIDLLTDGDLTGGARIAATGTIDPDGKVGAIGGIKQKVVATDGEGAELFLVPKANEGDAKAKSKRMGSKMKIVGVQTLREATDAIASFLRER</sequence>
<keyword evidence="1" id="KW-0720">Serine protease</keyword>
<dbReference type="GO" id="GO:0004252">
    <property type="term" value="F:serine-type endopeptidase activity"/>
    <property type="evidence" value="ECO:0007669"/>
    <property type="project" value="UniProtKB-UniRule"/>
</dbReference>
<protein>
    <recommendedName>
        <fullName evidence="1">endopeptidase La</fullName>
        <ecNumber evidence="1">3.4.21.53</ecNumber>
    </recommendedName>
</protein>